<organism evidence="3 4">
    <name type="scientific">Candidatus Doudnabacteria bacterium CG10_big_fil_rev_8_21_14_0_10_41_10</name>
    <dbReference type="NCBI Taxonomy" id="1974551"/>
    <lineage>
        <taxon>Bacteria</taxon>
        <taxon>Candidatus Doudnaibacteriota</taxon>
    </lineage>
</organism>
<dbReference type="InterPro" id="IPR054566">
    <property type="entry name" value="ManC/GMP-like_b-helix"/>
</dbReference>
<reference evidence="4" key="1">
    <citation type="submission" date="2017-09" db="EMBL/GenBank/DDBJ databases">
        <title>Depth-based differentiation of microbial function through sediment-hosted aquifers and enrichment of novel symbionts in the deep terrestrial subsurface.</title>
        <authorList>
            <person name="Probst A.J."/>
            <person name="Ladd B."/>
            <person name="Jarett J.K."/>
            <person name="Geller-Mcgrath D.E."/>
            <person name="Sieber C.M.K."/>
            <person name="Emerson J.B."/>
            <person name="Anantharaman K."/>
            <person name="Thomas B.C."/>
            <person name="Malmstrom R."/>
            <person name="Stieglmeier M."/>
            <person name="Klingl A."/>
            <person name="Woyke T."/>
            <person name="Ryan C.M."/>
            <person name="Banfield J.F."/>
        </authorList>
    </citation>
    <scope>NUCLEOTIDE SEQUENCE [LARGE SCALE GENOMIC DNA]</scope>
</reference>
<evidence type="ECO:0000259" key="2">
    <source>
        <dbReference type="Pfam" id="PF22640"/>
    </source>
</evidence>
<dbReference type="PANTHER" id="PTHR46390:SF1">
    <property type="entry name" value="MANNOSE-1-PHOSPHATE GUANYLYLTRANSFERASE"/>
    <property type="match status" value="1"/>
</dbReference>
<dbReference type="SUPFAM" id="SSF159283">
    <property type="entry name" value="Guanosine diphospho-D-mannose pyrophosphorylase/mannose-6-phosphate isomerase linker domain"/>
    <property type="match status" value="1"/>
</dbReference>
<dbReference type="InterPro" id="IPR051161">
    <property type="entry name" value="Mannose-6P_isomerase_type2"/>
</dbReference>
<protein>
    <submittedName>
        <fullName evidence="3">Mannose-1-phosphate guanylyltransferase</fullName>
    </submittedName>
</protein>
<dbReference type="SUPFAM" id="SSF53448">
    <property type="entry name" value="Nucleotide-diphospho-sugar transferases"/>
    <property type="match status" value="1"/>
</dbReference>
<dbReference type="Gene3D" id="3.90.550.10">
    <property type="entry name" value="Spore Coat Polysaccharide Biosynthesis Protein SpsA, Chain A"/>
    <property type="match status" value="1"/>
</dbReference>
<gene>
    <name evidence="3" type="ORF">COT91_05330</name>
</gene>
<dbReference type="PANTHER" id="PTHR46390">
    <property type="entry name" value="MANNOSE-1-PHOSPHATE GUANYLYLTRANSFERASE"/>
    <property type="match status" value="1"/>
</dbReference>
<accession>A0A2H0VC42</accession>
<dbReference type="Pfam" id="PF00483">
    <property type="entry name" value="NTP_transferase"/>
    <property type="match status" value="1"/>
</dbReference>
<keyword evidence="3" id="KW-0808">Transferase</keyword>
<proteinExistence type="predicted"/>
<comment type="caution">
    <text evidence="3">The sequence shown here is derived from an EMBL/GenBank/DDBJ whole genome shotgun (WGS) entry which is preliminary data.</text>
</comment>
<dbReference type="Proteomes" id="UP000230557">
    <property type="component" value="Unassembled WGS sequence"/>
</dbReference>
<evidence type="ECO:0000313" key="4">
    <source>
        <dbReference type="Proteomes" id="UP000230557"/>
    </source>
</evidence>
<feature type="domain" description="MannoseP isomerase/GMP-like beta-helix" evidence="2">
    <location>
        <begin position="287"/>
        <end position="336"/>
    </location>
</feature>
<evidence type="ECO:0000259" key="1">
    <source>
        <dbReference type="Pfam" id="PF00483"/>
    </source>
</evidence>
<dbReference type="InterPro" id="IPR049577">
    <property type="entry name" value="GMPP_N"/>
</dbReference>
<dbReference type="AlphaFoldDB" id="A0A2H0VC42"/>
<dbReference type="InterPro" id="IPR029044">
    <property type="entry name" value="Nucleotide-diphossugar_trans"/>
</dbReference>
<dbReference type="InterPro" id="IPR005835">
    <property type="entry name" value="NTP_transferase_dom"/>
</dbReference>
<dbReference type="GO" id="GO:0009298">
    <property type="term" value="P:GDP-mannose biosynthetic process"/>
    <property type="evidence" value="ECO:0007669"/>
    <property type="project" value="TreeGrafter"/>
</dbReference>
<feature type="domain" description="Nucleotidyl transferase" evidence="1">
    <location>
        <begin position="3"/>
        <end position="274"/>
    </location>
</feature>
<name>A0A2H0VC42_9BACT</name>
<evidence type="ECO:0000313" key="3">
    <source>
        <dbReference type="EMBL" id="PIR96655.1"/>
    </source>
</evidence>
<dbReference type="EMBL" id="PFAJ01000070">
    <property type="protein sequence ID" value="PIR96655.1"/>
    <property type="molecule type" value="Genomic_DNA"/>
</dbReference>
<sequence length="347" mass="39516">MKIVILAGGIGQRLWPLSRSYSPKQIKPFFGKYTLLQKTVNRLRKKFKASDIFIVTGKEYLKSIKKQLPELSVKNILVEPARKNTAAAIGLAAYTFARKNPKEIIISIASDHFIDPEDAFLKGLKEMEAVIKKNPRAVCLMGVKPTYPETGLGYIEVGPKKTTKLFKIKRFVEKPGLKTAKRFVASNKYLWNPSYFAWRVDRVKELFKKFEPKTHALLEKTAKGDREAFKKISAPPIDYAIMEKLKEDFYALLADFSWADIGHWASVKELQAKTSDDNVQLGLQSNLGTKGSLIYNYTDNVLTTVGVKDLIIVQTEDGTLICHKNRAQDVKKLVEQMRKKKKLRKFL</sequence>
<keyword evidence="3" id="KW-0548">Nucleotidyltransferase</keyword>
<dbReference type="GO" id="GO:0004475">
    <property type="term" value="F:mannose-1-phosphate guanylyltransferase (GTP) activity"/>
    <property type="evidence" value="ECO:0007669"/>
    <property type="project" value="InterPro"/>
</dbReference>
<dbReference type="CDD" id="cd02509">
    <property type="entry name" value="GDP-M1P_Guanylyltransferase"/>
    <property type="match status" value="1"/>
</dbReference>
<dbReference type="Pfam" id="PF22640">
    <property type="entry name" value="ManC_GMP_beta-helix"/>
    <property type="match status" value="1"/>
</dbReference>